<accession>A0A8S5RHD3</accession>
<protein>
    <submittedName>
        <fullName evidence="1">Krueppel-like factor 1</fullName>
    </submittedName>
</protein>
<name>A0A8S5RHD3_9VIRU</name>
<reference evidence="1" key="1">
    <citation type="journal article" date="2021" name="Proc. Natl. Acad. Sci. U.S.A.">
        <title>A Catalog of Tens of Thousands of Viruses from Human Metagenomes Reveals Hidden Associations with Chronic Diseases.</title>
        <authorList>
            <person name="Tisza M.J."/>
            <person name="Buck C.B."/>
        </authorList>
    </citation>
    <scope>NUCLEOTIDE SEQUENCE</scope>
    <source>
        <strain evidence="1">CtML55</strain>
    </source>
</reference>
<sequence>MYMKRTEGKKFKKAFKNGKWNDIDFVMSNFSGY</sequence>
<organism evidence="1">
    <name type="scientific">virus sp. ctML55</name>
    <dbReference type="NCBI Taxonomy" id="2827627"/>
    <lineage>
        <taxon>Viruses</taxon>
    </lineage>
</organism>
<evidence type="ECO:0000313" key="1">
    <source>
        <dbReference type="EMBL" id="DAE30783.1"/>
    </source>
</evidence>
<dbReference type="EMBL" id="BK059105">
    <property type="protein sequence ID" value="DAE30783.1"/>
    <property type="molecule type" value="Genomic_DNA"/>
</dbReference>
<proteinExistence type="predicted"/>